<dbReference type="GO" id="GO:0018773">
    <property type="term" value="F:acetylpyruvate hydrolase activity"/>
    <property type="evidence" value="ECO:0007669"/>
    <property type="project" value="TreeGrafter"/>
</dbReference>
<gene>
    <name evidence="3" type="ORF">EOE65_05710</name>
</gene>
<dbReference type="GO" id="GO:0046872">
    <property type="term" value="F:metal ion binding"/>
    <property type="evidence" value="ECO:0007669"/>
    <property type="project" value="UniProtKB-KW"/>
</dbReference>
<protein>
    <submittedName>
        <fullName evidence="3">Fumarylacetoacetate hydrolase family protein</fullName>
    </submittedName>
</protein>
<evidence type="ECO:0000313" key="4">
    <source>
        <dbReference type="Proteomes" id="UP000282818"/>
    </source>
</evidence>
<dbReference type="NCBIfam" id="NF007967">
    <property type="entry name" value="PRK10691.1"/>
    <property type="match status" value="1"/>
</dbReference>
<proteinExistence type="predicted"/>
<dbReference type="SUPFAM" id="SSF56529">
    <property type="entry name" value="FAH"/>
    <property type="match status" value="1"/>
</dbReference>
<dbReference type="EMBL" id="SACQ01000002">
    <property type="protein sequence ID" value="RVU31476.1"/>
    <property type="molecule type" value="Genomic_DNA"/>
</dbReference>
<keyword evidence="4" id="KW-1185">Reference proteome</keyword>
<feature type="domain" description="Fumarylacetoacetase-like C-terminal" evidence="2">
    <location>
        <begin position="19"/>
        <end position="219"/>
    </location>
</feature>
<comment type="caution">
    <text evidence="3">The sequence shown here is derived from an EMBL/GenBank/DDBJ whole genome shotgun (WGS) entry which is preliminary data.</text>
</comment>
<dbReference type="InterPro" id="IPR036663">
    <property type="entry name" value="Fumarylacetoacetase_C_sf"/>
</dbReference>
<organism evidence="3 4">
    <name type="scientific">Neptunomonas marina</name>
    <dbReference type="NCBI Taxonomy" id="1815562"/>
    <lineage>
        <taxon>Bacteria</taxon>
        <taxon>Pseudomonadati</taxon>
        <taxon>Pseudomonadota</taxon>
        <taxon>Gammaproteobacteria</taxon>
        <taxon>Oceanospirillales</taxon>
        <taxon>Oceanospirillaceae</taxon>
        <taxon>Neptunomonas</taxon>
    </lineage>
</organism>
<keyword evidence="1" id="KW-0479">Metal-binding</keyword>
<evidence type="ECO:0000256" key="1">
    <source>
        <dbReference type="ARBA" id="ARBA00022723"/>
    </source>
</evidence>
<dbReference type="InterPro" id="IPR011234">
    <property type="entry name" value="Fumarylacetoacetase-like_C"/>
</dbReference>
<dbReference type="Gene3D" id="3.90.850.10">
    <property type="entry name" value="Fumarylacetoacetase-like, C-terminal domain"/>
    <property type="match status" value="1"/>
</dbReference>
<dbReference type="AlphaFoldDB" id="A0A437QAF0"/>
<dbReference type="RefSeq" id="WP_127693335.1">
    <property type="nucleotide sequence ID" value="NZ_SACQ01000002.1"/>
</dbReference>
<dbReference type="Pfam" id="PF01557">
    <property type="entry name" value="FAA_hydrolase"/>
    <property type="match status" value="1"/>
</dbReference>
<name>A0A437QAF0_9GAMM</name>
<dbReference type="PANTHER" id="PTHR11820:SF7">
    <property type="entry name" value="ACYLPYRUVASE FAHD1, MITOCHONDRIAL"/>
    <property type="match status" value="1"/>
</dbReference>
<dbReference type="PANTHER" id="PTHR11820">
    <property type="entry name" value="ACYLPYRUVASE"/>
    <property type="match status" value="1"/>
</dbReference>
<evidence type="ECO:0000313" key="3">
    <source>
        <dbReference type="EMBL" id="RVU31476.1"/>
    </source>
</evidence>
<sequence>MAFQHRFVDEQASDLTLGKIVCVGRNFADHAKELNNPIPSEPILFIKPASAAVAMEEEFSIPQDRGSVHFETEMAILIGETLSKASEQDAKAAIAGVGLGLDLTLRDVQSRLKEQGHPWERAKAFDGSCPLSAFIPPDAVSDLQDVGIRLTVNGETRQNGNSALMLNPVLGLISHISQYFTLEPGDVVLTGTPAGVGPIAAGDQLVVELVDLLRVATAVR</sequence>
<keyword evidence="3" id="KW-0378">Hydrolase</keyword>
<reference evidence="3 4" key="1">
    <citation type="submission" date="2019-01" db="EMBL/GenBank/DDBJ databases">
        <authorList>
            <person name="Chen W.-M."/>
        </authorList>
    </citation>
    <scope>NUCLEOTIDE SEQUENCE [LARGE SCALE GENOMIC DNA]</scope>
    <source>
        <strain evidence="3 4">HPM-16</strain>
    </source>
</reference>
<accession>A0A437QAF0</accession>
<dbReference type="Proteomes" id="UP000282818">
    <property type="component" value="Unassembled WGS sequence"/>
</dbReference>
<evidence type="ECO:0000259" key="2">
    <source>
        <dbReference type="Pfam" id="PF01557"/>
    </source>
</evidence>